<comment type="caution">
    <text evidence="1">The sequence shown here is derived from an EMBL/GenBank/DDBJ whole genome shotgun (WGS) entry which is preliminary data.</text>
</comment>
<keyword evidence="1" id="KW-0966">Cell projection</keyword>
<dbReference type="NCBIfam" id="NF047398">
    <property type="entry name" value="AAA_KGGVGR"/>
    <property type="match status" value="1"/>
</dbReference>
<keyword evidence="1" id="KW-0282">Flagellum</keyword>
<dbReference type="SUPFAM" id="SSF48452">
    <property type="entry name" value="TPR-like"/>
    <property type="match status" value="1"/>
</dbReference>
<dbReference type="AlphaFoldDB" id="A0AAJ1U1E2"/>
<evidence type="ECO:0000313" key="1">
    <source>
        <dbReference type="EMBL" id="MDQ0547523.1"/>
    </source>
</evidence>
<dbReference type="SMART" id="SM00028">
    <property type="entry name" value="TPR"/>
    <property type="match status" value="4"/>
</dbReference>
<dbReference type="InterPro" id="IPR050678">
    <property type="entry name" value="DNA_Partitioning_ATPase"/>
</dbReference>
<gene>
    <name evidence="1" type="ORF">QO001_006482</name>
</gene>
<dbReference type="PANTHER" id="PTHR13696:SF52">
    <property type="entry name" value="PARA FAMILY PROTEIN CT_582"/>
    <property type="match status" value="1"/>
</dbReference>
<dbReference type="InterPro" id="IPR027417">
    <property type="entry name" value="P-loop_NTPase"/>
</dbReference>
<evidence type="ECO:0000313" key="2">
    <source>
        <dbReference type="Proteomes" id="UP001223420"/>
    </source>
</evidence>
<dbReference type="Proteomes" id="UP001223420">
    <property type="component" value="Unassembled WGS sequence"/>
</dbReference>
<reference evidence="1" key="1">
    <citation type="submission" date="2023-07" db="EMBL/GenBank/DDBJ databases">
        <title>Genomic Encyclopedia of Type Strains, Phase IV (KMG-IV): sequencing the most valuable type-strain genomes for metagenomic binning, comparative biology and taxonomic classification.</title>
        <authorList>
            <person name="Goeker M."/>
        </authorList>
    </citation>
    <scope>NUCLEOTIDE SEQUENCE</scope>
    <source>
        <strain evidence="1">DSM 19569</strain>
    </source>
</reference>
<proteinExistence type="predicted"/>
<keyword evidence="1" id="KW-0969">Cilium</keyword>
<protein>
    <submittedName>
        <fullName evidence="1">MinD-like ATPase involved in chromosome partitioning or flagellar assembly</fullName>
    </submittedName>
</protein>
<name>A0AAJ1U1E2_9HYPH</name>
<dbReference type="InterPro" id="IPR011990">
    <property type="entry name" value="TPR-like_helical_dom_sf"/>
</dbReference>
<dbReference type="RefSeq" id="WP_230368514.1">
    <property type="nucleotide sequence ID" value="NZ_JAJALK010000032.1"/>
</dbReference>
<dbReference type="SUPFAM" id="SSF52540">
    <property type="entry name" value="P-loop containing nucleoside triphosphate hydrolases"/>
    <property type="match status" value="1"/>
</dbReference>
<dbReference type="Gene3D" id="1.25.40.10">
    <property type="entry name" value="Tetratricopeptide repeat domain"/>
    <property type="match status" value="1"/>
</dbReference>
<accession>A0AAJ1U1E2</accession>
<organism evidence="1 2">
    <name type="scientific">Methylobacterium brachiatum</name>
    <dbReference type="NCBI Taxonomy" id="269660"/>
    <lineage>
        <taxon>Bacteria</taxon>
        <taxon>Pseudomonadati</taxon>
        <taxon>Pseudomonadota</taxon>
        <taxon>Alphaproteobacteria</taxon>
        <taxon>Hyphomicrobiales</taxon>
        <taxon>Methylobacteriaceae</taxon>
        <taxon>Methylobacterium</taxon>
    </lineage>
</organism>
<dbReference type="Gene3D" id="3.40.50.300">
    <property type="entry name" value="P-loop containing nucleotide triphosphate hydrolases"/>
    <property type="match status" value="1"/>
</dbReference>
<sequence length="770" mass="84798">MAGSEKIGKIATFYSFKGGGGRSMALANVAWALASNGWNVLAIDWDLEAPGLHRYFHPFLADPEQVRSRGLVDRLWQYARAIGSSGEAPEETIERLSDCSDIVQHLALPHAARGKLGFIGSGRQDEEYTQKVGAFEWGAFYKRFAGGQYFDAFGRWARKSFDIVLIDSRTGVSDSAGVCTVQLPDLLVLTFVYNRQSIDGTAAVARSIHRQRTQLRRPIRFFPTPTRVEDKSEAAHARRHAVHRMRKLFNRSAEDLDRELRLNEIRHYPWCAFEEKLAVFEEDPAERGSLLQEMHGLASRLVDGDIGPVRVDGEEMARLWRRAAFTDPRLADLLIVRDQSLSEAAPVLTTWLEEALINDDDRTDWRSALAAACVEISQLHAGGAFGVEVEALSKGGVDLARRLAQKVGDPDADLTAELGRLLLVRANFLQAQARSDEALDALAEATTYFRKGDHANGLQLARALEWQAGVLQRTRAYETAISVWTDAGKTYDRLSESEPRRFEDVARTFIGLAASYSEIGAPSRAVEACRRAVEALDRAAAEGVAVVPSTWAAALVAYGRCLLEAGDLRDAEMAVTRAAQHFEDKLESSQLRASMAEVFALQGEILKTQGHCEEALQVVEHAIALLSSASSEAQRHGSLTAVPMGGTASRLHILRAELLLARGDHAGAAEVSGFALHHSGIADVGRFRLRLSEVLVLASMALEDARAVDEAAGQMYYEITRGSDDEIPERSRRALQAYVTWSSDRGRHPFPTLKPVVANRFIDSLSSREV</sequence>
<dbReference type="InterPro" id="IPR019734">
    <property type="entry name" value="TPR_rpt"/>
</dbReference>
<dbReference type="PANTHER" id="PTHR13696">
    <property type="entry name" value="P-LOOP CONTAINING NUCLEOSIDE TRIPHOSPHATE HYDROLASE"/>
    <property type="match status" value="1"/>
</dbReference>
<dbReference type="EMBL" id="JAUSWL010000028">
    <property type="protein sequence ID" value="MDQ0547523.1"/>
    <property type="molecule type" value="Genomic_DNA"/>
</dbReference>